<protein>
    <submittedName>
        <fullName evidence="6">TetR family transcriptional regulator</fullName>
    </submittedName>
</protein>
<keyword evidence="3" id="KW-0804">Transcription</keyword>
<dbReference type="Pfam" id="PF21597">
    <property type="entry name" value="TetR_C_43"/>
    <property type="match status" value="1"/>
</dbReference>
<evidence type="ECO:0000256" key="2">
    <source>
        <dbReference type="ARBA" id="ARBA00023125"/>
    </source>
</evidence>
<dbReference type="PROSITE" id="PS50977">
    <property type="entry name" value="HTH_TETR_2"/>
    <property type="match status" value="1"/>
</dbReference>
<name>A0A919NXH2_9ACTN</name>
<evidence type="ECO:0000313" key="6">
    <source>
        <dbReference type="EMBL" id="GIF25487.1"/>
    </source>
</evidence>
<dbReference type="GO" id="GO:0000976">
    <property type="term" value="F:transcription cis-regulatory region binding"/>
    <property type="evidence" value="ECO:0007669"/>
    <property type="project" value="TreeGrafter"/>
</dbReference>
<dbReference type="EMBL" id="BOMY01000051">
    <property type="protein sequence ID" value="GIF25487.1"/>
    <property type="molecule type" value="Genomic_DNA"/>
</dbReference>
<dbReference type="Pfam" id="PF00440">
    <property type="entry name" value="TetR_N"/>
    <property type="match status" value="1"/>
</dbReference>
<dbReference type="Proteomes" id="UP000623608">
    <property type="component" value="Unassembled WGS sequence"/>
</dbReference>
<evidence type="ECO:0000256" key="3">
    <source>
        <dbReference type="ARBA" id="ARBA00023163"/>
    </source>
</evidence>
<sequence>MSVRKDSARNRARLVEAAREVFAERGFGATLDDIARHAGLGTGTAYRHFPNKQALAAEVLAGATEQIVVDARHALTVADPWLALVTFFEANAERQARDRGLYEALTGRGDDETQARIWPEIIVAVTDLFDRAHTAGVVRADATPQDIAAIFALLGPAFTMSRELSADLWRRYLALLLDGLRAVDRPPLPAAAPAAADLPTILKSGKT</sequence>
<evidence type="ECO:0000256" key="4">
    <source>
        <dbReference type="PROSITE-ProRule" id="PRU00335"/>
    </source>
</evidence>
<gene>
    <name evidence="6" type="ORF">Ate02nite_82170</name>
</gene>
<evidence type="ECO:0000259" key="5">
    <source>
        <dbReference type="PROSITE" id="PS50977"/>
    </source>
</evidence>
<dbReference type="PANTHER" id="PTHR30055:SF234">
    <property type="entry name" value="HTH-TYPE TRANSCRIPTIONAL REGULATOR BETI"/>
    <property type="match status" value="1"/>
</dbReference>
<evidence type="ECO:0000256" key="1">
    <source>
        <dbReference type="ARBA" id="ARBA00023015"/>
    </source>
</evidence>
<keyword evidence="2 4" id="KW-0238">DNA-binding</keyword>
<dbReference type="RefSeq" id="WP_203813296.1">
    <property type="nucleotide sequence ID" value="NZ_BOMY01000051.1"/>
</dbReference>
<dbReference type="InterPro" id="IPR036271">
    <property type="entry name" value="Tet_transcr_reg_TetR-rel_C_sf"/>
</dbReference>
<keyword evidence="7" id="KW-1185">Reference proteome</keyword>
<dbReference type="PROSITE" id="PS01081">
    <property type="entry name" value="HTH_TETR_1"/>
    <property type="match status" value="1"/>
</dbReference>
<dbReference type="SUPFAM" id="SSF46689">
    <property type="entry name" value="Homeodomain-like"/>
    <property type="match status" value="1"/>
</dbReference>
<dbReference type="InterPro" id="IPR050109">
    <property type="entry name" value="HTH-type_TetR-like_transc_reg"/>
</dbReference>
<dbReference type="PRINTS" id="PR00455">
    <property type="entry name" value="HTHTETR"/>
</dbReference>
<organism evidence="6 7">
    <name type="scientific">Paractinoplanes tereljensis</name>
    <dbReference type="NCBI Taxonomy" id="571912"/>
    <lineage>
        <taxon>Bacteria</taxon>
        <taxon>Bacillati</taxon>
        <taxon>Actinomycetota</taxon>
        <taxon>Actinomycetes</taxon>
        <taxon>Micromonosporales</taxon>
        <taxon>Micromonosporaceae</taxon>
        <taxon>Paractinoplanes</taxon>
    </lineage>
</organism>
<dbReference type="InterPro" id="IPR023772">
    <property type="entry name" value="DNA-bd_HTH_TetR-type_CS"/>
</dbReference>
<accession>A0A919NXH2</accession>
<dbReference type="InterPro" id="IPR009057">
    <property type="entry name" value="Homeodomain-like_sf"/>
</dbReference>
<feature type="DNA-binding region" description="H-T-H motif" evidence="4">
    <location>
        <begin position="30"/>
        <end position="49"/>
    </location>
</feature>
<feature type="domain" description="HTH tetR-type" evidence="5">
    <location>
        <begin position="8"/>
        <end position="67"/>
    </location>
</feature>
<dbReference type="InterPro" id="IPR001647">
    <property type="entry name" value="HTH_TetR"/>
</dbReference>
<dbReference type="Gene3D" id="1.10.357.10">
    <property type="entry name" value="Tetracycline Repressor, domain 2"/>
    <property type="match status" value="1"/>
</dbReference>
<dbReference type="SUPFAM" id="SSF48498">
    <property type="entry name" value="Tetracyclin repressor-like, C-terminal domain"/>
    <property type="match status" value="1"/>
</dbReference>
<comment type="caution">
    <text evidence="6">The sequence shown here is derived from an EMBL/GenBank/DDBJ whole genome shotgun (WGS) entry which is preliminary data.</text>
</comment>
<reference evidence="6" key="1">
    <citation type="submission" date="2021-01" db="EMBL/GenBank/DDBJ databases">
        <title>Whole genome shotgun sequence of Actinoplanes tereljensis NBRC 105297.</title>
        <authorList>
            <person name="Komaki H."/>
            <person name="Tamura T."/>
        </authorList>
    </citation>
    <scope>NUCLEOTIDE SEQUENCE</scope>
    <source>
        <strain evidence="6">NBRC 105297</strain>
    </source>
</reference>
<proteinExistence type="predicted"/>
<dbReference type="GO" id="GO:0003700">
    <property type="term" value="F:DNA-binding transcription factor activity"/>
    <property type="evidence" value="ECO:0007669"/>
    <property type="project" value="TreeGrafter"/>
</dbReference>
<dbReference type="AlphaFoldDB" id="A0A919NXH2"/>
<keyword evidence="1" id="KW-0805">Transcription regulation</keyword>
<dbReference type="PANTHER" id="PTHR30055">
    <property type="entry name" value="HTH-TYPE TRANSCRIPTIONAL REGULATOR RUTR"/>
    <property type="match status" value="1"/>
</dbReference>
<evidence type="ECO:0000313" key="7">
    <source>
        <dbReference type="Proteomes" id="UP000623608"/>
    </source>
</evidence>
<dbReference type="InterPro" id="IPR049445">
    <property type="entry name" value="TetR_SbtR-like_C"/>
</dbReference>